<keyword evidence="2" id="KW-1133">Transmembrane helix</keyword>
<protein>
    <submittedName>
        <fullName evidence="3">Uncharacterized protein</fullName>
    </submittedName>
</protein>
<name>A0A0F0LSE4_9MICO</name>
<keyword evidence="4" id="KW-1185">Reference proteome</keyword>
<dbReference type="EMBL" id="JYIY01000076">
    <property type="protein sequence ID" value="KJL36058.1"/>
    <property type="molecule type" value="Genomic_DNA"/>
</dbReference>
<organism evidence="3 4">
    <name type="scientific">Microbacterium ginsengisoli</name>
    <dbReference type="NCBI Taxonomy" id="400772"/>
    <lineage>
        <taxon>Bacteria</taxon>
        <taxon>Bacillati</taxon>
        <taxon>Actinomycetota</taxon>
        <taxon>Actinomycetes</taxon>
        <taxon>Micrococcales</taxon>
        <taxon>Microbacteriaceae</taxon>
        <taxon>Microbacterium</taxon>
    </lineage>
</organism>
<feature type="region of interest" description="Disordered" evidence="1">
    <location>
        <begin position="44"/>
        <end position="96"/>
    </location>
</feature>
<dbReference type="PATRIC" id="fig|400772.4.peg.2119"/>
<proteinExistence type="predicted"/>
<keyword evidence="2" id="KW-0812">Transmembrane</keyword>
<evidence type="ECO:0000256" key="2">
    <source>
        <dbReference type="SAM" id="Phobius"/>
    </source>
</evidence>
<dbReference type="Proteomes" id="UP000033451">
    <property type="component" value="Unassembled WGS sequence"/>
</dbReference>
<accession>A0A0F0LSE4</accession>
<sequence>MTGDERAELAALRLRAYGPHADIAGDPVALARLDVLEGRRATDAAAPAATVRTRSVLEPPVVRPADDPATDSGAVPDPGDGSRASGGGERDADGAASDVSLWRRMRPRVDRVTAIWWIASLVVVAGLSTGTTLLVTHVVTSQHAAVLQRIPGDAPSAVMFTGTSTSSQAYESYLGMSVYTVIPPAGDMRCIAVIPQPDVYPDASLIGCALGTLPVVVDVRIGTSADTNPLASNGRPVVFTPAVEQAFPDGADLRFTARDATVTVDAYPVARTPVTPNS</sequence>
<dbReference type="AlphaFoldDB" id="A0A0F0LSE4"/>
<evidence type="ECO:0000256" key="1">
    <source>
        <dbReference type="SAM" id="MobiDB-lite"/>
    </source>
</evidence>
<dbReference type="STRING" id="400772.RR49_02105"/>
<feature type="compositionally biased region" description="Low complexity" evidence="1">
    <location>
        <begin position="44"/>
        <end position="54"/>
    </location>
</feature>
<comment type="caution">
    <text evidence="3">The sequence shown here is derived from an EMBL/GenBank/DDBJ whole genome shotgun (WGS) entry which is preliminary data.</text>
</comment>
<evidence type="ECO:0000313" key="3">
    <source>
        <dbReference type="EMBL" id="KJL36058.1"/>
    </source>
</evidence>
<gene>
    <name evidence="3" type="ORF">RR49_02105</name>
</gene>
<keyword evidence="2" id="KW-0472">Membrane</keyword>
<evidence type="ECO:0000313" key="4">
    <source>
        <dbReference type="Proteomes" id="UP000033451"/>
    </source>
</evidence>
<dbReference type="RefSeq" id="WP_048808988.1">
    <property type="nucleotide sequence ID" value="NZ_JYIY01000076.1"/>
</dbReference>
<feature type="transmembrane region" description="Helical" evidence="2">
    <location>
        <begin position="114"/>
        <end position="139"/>
    </location>
</feature>
<reference evidence="3 4" key="1">
    <citation type="submission" date="2015-02" db="EMBL/GenBank/DDBJ databases">
        <title>Draft genome sequences of ten Microbacterium spp. with emphasis on heavy metal contaminated environments.</title>
        <authorList>
            <person name="Corretto E."/>
        </authorList>
    </citation>
    <scope>NUCLEOTIDE SEQUENCE [LARGE SCALE GENOMIC DNA]</scope>
    <source>
        <strain evidence="3 4">DSM 18659</strain>
    </source>
</reference>